<organism evidence="3 4">
    <name type="scientific">Candidatus Pelethenecus faecipullorum</name>
    <dbReference type="NCBI Taxonomy" id="2840900"/>
    <lineage>
        <taxon>Bacteria</taxon>
        <taxon>Bacillati</taxon>
        <taxon>Mycoplasmatota</taxon>
        <taxon>Mollicutes</taxon>
        <taxon>Candidatus Pelethenecus</taxon>
    </lineage>
</organism>
<dbReference type="Pfam" id="PF01035">
    <property type="entry name" value="DNA_binding_1"/>
    <property type="match status" value="1"/>
</dbReference>
<dbReference type="InterPro" id="IPR036217">
    <property type="entry name" value="MethylDNA_cys_MeTrfase_DNAb"/>
</dbReference>
<evidence type="ECO:0000259" key="2">
    <source>
        <dbReference type="Pfam" id="PF01035"/>
    </source>
</evidence>
<dbReference type="InterPro" id="IPR052520">
    <property type="entry name" value="ATL_DNA_repair"/>
</dbReference>
<reference evidence="3" key="1">
    <citation type="submission" date="2020-10" db="EMBL/GenBank/DDBJ databases">
        <authorList>
            <person name="Gilroy R."/>
        </authorList>
    </citation>
    <scope>NUCLEOTIDE SEQUENCE</scope>
    <source>
        <strain evidence="3">ChiW17-6978</strain>
    </source>
</reference>
<evidence type="ECO:0000256" key="1">
    <source>
        <dbReference type="ARBA" id="ARBA00022763"/>
    </source>
</evidence>
<dbReference type="InterPro" id="IPR014048">
    <property type="entry name" value="MethylDNA_cys_MeTrfase_DNA-bd"/>
</dbReference>
<dbReference type="PANTHER" id="PTHR42942">
    <property type="entry name" value="6-O-METHYLGUANINE DNA METHYLTRANSFERASE"/>
    <property type="match status" value="1"/>
</dbReference>
<protein>
    <submittedName>
        <fullName evidence="3">MGMT family protein</fullName>
    </submittedName>
</protein>
<dbReference type="Gene3D" id="1.10.10.10">
    <property type="entry name" value="Winged helix-like DNA-binding domain superfamily/Winged helix DNA-binding domain"/>
    <property type="match status" value="1"/>
</dbReference>
<dbReference type="GO" id="GO:0006281">
    <property type="term" value="P:DNA repair"/>
    <property type="evidence" value="ECO:0007669"/>
    <property type="project" value="InterPro"/>
</dbReference>
<sequence length="105" mass="11931">MKGLNEPFIFEILAIVSEIPKGYVATYRQIAELADCPKNARLVGKILSISDSFGIYPCHRVIHSDGRLSAVFPNQRALLEEEGIVLNQNHKVDLKKYQWSYKKVV</sequence>
<feature type="domain" description="Methylated-DNA-[protein]-cysteine S-methyltransferase DNA binding" evidence="2">
    <location>
        <begin position="10"/>
        <end position="84"/>
    </location>
</feature>
<dbReference type="CDD" id="cd06445">
    <property type="entry name" value="ATase"/>
    <property type="match status" value="1"/>
</dbReference>
<gene>
    <name evidence="3" type="ORF">IAD46_02800</name>
</gene>
<dbReference type="GO" id="GO:0003824">
    <property type="term" value="F:catalytic activity"/>
    <property type="evidence" value="ECO:0007669"/>
    <property type="project" value="InterPro"/>
</dbReference>
<name>A0A9D1GRL9_9MOLU</name>
<comment type="caution">
    <text evidence="3">The sequence shown here is derived from an EMBL/GenBank/DDBJ whole genome shotgun (WGS) entry which is preliminary data.</text>
</comment>
<dbReference type="Proteomes" id="UP000886758">
    <property type="component" value="Unassembled WGS sequence"/>
</dbReference>
<accession>A0A9D1GRL9</accession>
<evidence type="ECO:0000313" key="4">
    <source>
        <dbReference type="Proteomes" id="UP000886758"/>
    </source>
</evidence>
<dbReference type="PANTHER" id="PTHR42942:SF1">
    <property type="entry name" value="ALKYLTRANSFERASE-LIKE PROTEIN 1"/>
    <property type="match status" value="1"/>
</dbReference>
<proteinExistence type="predicted"/>
<dbReference type="EMBL" id="DVLF01000088">
    <property type="protein sequence ID" value="HIT49934.1"/>
    <property type="molecule type" value="Genomic_DNA"/>
</dbReference>
<keyword evidence="1" id="KW-0227">DNA damage</keyword>
<evidence type="ECO:0000313" key="3">
    <source>
        <dbReference type="EMBL" id="HIT49934.1"/>
    </source>
</evidence>
<dbReference type="InterPro" id="IPR036388">
    <property type="entry name" value="WH-like_DNA-bd_sf"/>
</dbReference>
<dbReference type="SUPFAM" id="SSF46767">
    <property type="entry name" value="Methylated DNA-protein cysteine methyltransferase, C-terminal domain"/>
    <property type="match status" value="1"/>
</dbReference>
<dbReference type="AlphaFoldDB" id="A0A9D1GRL9"/>
<reference evidence="3" key="2">
    <citation type="journal article" date="2021" name="PeerJ">
        <title>Extensive microbial diversity within the chicken gut microbiome revealed by metagenomics and culture.</title>
        <authorList>
            <person name="Gilroy R."/>
            <person name="Ravi A."/>
            <person name="Getino M."/>
            <person name="Pursley I."/>
            <person name="Horton D.L."/>
            <person name="Alikhan N.F."/>
            <person name="Baker D."/>
            <person name="Gharbi K."/>
            <person name="Hall N."/>
            <person name="Watson M."/>
            <person name="Adriaenssens E.M."/>
            <person name="Foster-Nyarko E."/>
            <person name="Jarju S."/>
            <person name="Secka A."/>
            <person name="Antonio M."/>
            <person name="Oren A."/>
            <person name="Chaudhuri R.R."/>
            <person name="La Ragione R."/>
            <person name="Hildebrand F."/>
            <person name="Pallen M.J."/>
        </authorList>
    </citation>
    <scope>NUCLEOTIDE SEQUENCE</scope>
    <source>
        <strain evidence="3">ChiW17-6978</strain>
    </source>
</reference>